<dbReference type="EMBL" id="FPHM01000318">
    <property type="protein sequence ID" value="SFV71824.1"/>
    <property type="molecule type" value="Genomic_DNA"/>
</dbReference>
<organism evidence="1">
    <name type="scientific">hydrothermal vent metagenome</name>
    <dbReference type="NCBI Taxonomy" id="652676"/>
    <lineage>
        <taxon>unclassified sequences</taxon>
        <taxon>metagenomes</taxon>
        <taxon>ecological metagenomes</taxon>
    </lineage>
</organism>
<gene>
    <name evidence="1" type="ORF">MNB_SV-13-817</name>
</gene>
<reference evidence="1" key="1">
    <citation type="submission" date="2016-10" db="EMBL/GenBank/DDBJ databases">
        <authorList>
            <person name="de Groot N.N."/>
        </authorList>
    </citation>
    <scope>NUCLEOTIDE SEQUENCE</scope>
</reference>
<name>A0A1W1D167_9ZZZZ</name>
<evidence type="ECO:0000313" key="1">
    <source>
        <dbReference type="EMBL" id="SFV71824.1"/>
    </source>
</evidence>
<accession>A0A1W1D167</accession>
<proteinExistence type="predicted"/>
<dbReference type="AlphaFoldDB" id="A0A1W1D167"/>
<protein>
    <submittedName>
        <fullName evidence="1">Uncharacterized protein</fullName>
    </submittedName>
</protein>
<sequence>MRDFNTLSPQEKQAHHEKLLACANNFGGKNFFLHLLESIREAKSHPLTSAQSVFHIDIGSVSWNKSIFPSTLSMLIKARVNEGEQDNLLPDIGAKNYKKILNITRTLKPIVFTVKPSNPKDGSGFFFQAFDIINDKKTKLNPVFDAVFFSSVESVKKVLNYKAKD</sequence>